<evidence type="ECO:0000313" key="1">
    <source>
        <dbReference type="EMBL" id="KXT46038.1"/>
    </source>
</evidence>
<gene>
    <name evidence="1" type="ORF">HMPREF2531_03224</name>
</gene>
<dbReference type="Proteomes" id="UP000070319">
    <property type="component" value="Unassembled WGS sequence"/>
</dbReference>
<dbReference type="EMBL" id="LTDF01000129">
    <property type="protein sequence ID" value="KXT46038.1"/>
    <property type="molecule type" value="Genomic_DNA"/>
</dbReference>
<dbReference type="AlphaFoldDB" id="A0A139L3Q4"/>
<proteinExistence type="predicted"/>
<evidence type="ECO:0008006" key="3">
    <source>
        <dbReference type="Google" id="ProtNLM"/>
    </source>
</evidence>
<evidence type="ECO:0000313" key="2">
    <source>
        <dbReference type="Proteomes" id="UP000070319"/>
    </source>
</evidence>
<dbReference type="Gene3D" id="3.40.50.300">
    <property type="entry name" value="P-loop containing nucleotide triphosphate hydrolases"/>
    <property type="match status" value="1"/>
</dbReference>
<dbReference type="RefSeq" id="WP_061437060.1">
    <property type="nucleotide sequence ID" value="NZ_KQ968722.1"/>
</dbReference>
<sequence length="739" mass="84599">MNRINLNLDHCFGITKLIQELTFEGENVVLIYAPNGLMKTSFAHTLQLYGQGKLDKIKDVVTDIAGSVDIKDEAGNVVLPTSIYVSNCEEPDSETPKNITSFLADNALKQQYDNILRTLSEKQKALFKDISDHARSSDIVSEFVRVFCDGQSSLFYSKFETVMADVSGEEPCYGFKYNSIFDKDGKVKAFIDTNRNALKDYSDKYQAILQSSKLFKQSNGKTFGTYQASELSKSVADNAFFEVNHKIILGDGTTTIDSSSSLTTLISEELSSILNNVAVKKAFDKIDKKASANDSLRQFKEIIENSPDLVDKLLDYNNFHKEVWKGYFAKFKVKADDLLTSYQQAKPTLDTVLQQAAGQRDAWENTICIFNRRFSVPFEVKIKNQTDLLLNEEAATLSFEYKTHTDKKEIESKVLEEIVLSKGELRAFYTLQLLFAIEKMKHDGGQEHILVFDDISDSFDYKNKYAMVEYLCDLKNDTRFKMIILTHNFDFYRTISSRLQVKRNSTYMAYKDENAEIKFHKAEYLKAPFKFIKTKANESEFFIALIPLVRNLIEYSKDISVDPSKSEYLKLTSCLHVKTETTNLTVNDIESILRNNIEDIPNLPTANTTSNIKDYIYSIAENLYNQQGLDEIHIQNKIVFAIAIRLKAENYMIAKLKQVMSGEEFNQFYSNITTNQTSALTKKFDELCSPTNDIQLLIKEVNLITPENIHLNSFMFEPLIDMSVWRLKQLYQDTKTQLV</sequence>
<dbReference type="SUPFAM" id="SSF52540">
    <property type="entry name" value="P-loop containing nucleoside triphosphate hydrolases"/>
    <property type="match status" value="1"/>
</dbReference>
<name>A0A139L3Q4_9BACE</name>
<accession>A0A139L3Q4</accession>
<dbReference type="PATRIC" id="fig|329854.7.peg.3293"/>
<dbReference type="InterPro" id="IPR027417">
    <property type="entry name" value="P-loop_NTPase"/>
</dbReference>
<protein>
    <recommendedName>
        <fullName evidence="3">Protein CR006 P-loop domain-containing protein</fullName>
    </recommendedName>
</protein>
<comment type="caution">
    <text evidence="1">The sequence shown here is derived from an EMBL/GenBank/DDBJ whole genome shotgun (WGS) entry which is preliminary data.</text>
</comment>
<organism evidence="1">
    <name type="scientific">Bacteroides intestinalis</name>
    <dbReference type="NCBI Taxonomy" id="329854"/>
    <lineage>
        <taxon>Bacteria</taxon>
        <taxon>Pseudomonadati</taxon>
        <taxon>Bacteroidota</taxon>
        <taxon>Bacteroidia</taxon>
        <taxon>Bacteroidales</taxon>
        <taxon>Bacteroidaceae</taxon>
        <taxon>Bacteroides</taxon>
    </lineage>
</organism>
<reference evidence="1 2" key="1">
    <citation type="submission" date="2016-02" db="EMBL/GenBank/DDBJ databases">
        <authorList>
            <person name="Wen L."/>
            <person name="He K."/>
            <person name="Yang H."/>
        </authorList>
    </citation>
    <scope>NUCLEOTIDE SEQUENCE [LARGE SCALE GENOMIC DNA]</scope>
    <source>
        <strain evidence="1 2">KLE1704</strain>
    </source>
</reference>